<dbReference type="Gene3D" id="3.40.50.2000">
    <property type="entry name" value="Glycogen Phosphorylase B"/>
    <property type="match status" value="2"/>
</dbReference>
<dbReference type="PANTHER" id="PTHR45947">
    <property type="entry name" value="SULFOQUINOVOSYL TRANSFERASE SQD2"/>
    <property type="match status" value="1"/>
</dbReference>
<feature type="domain" description="Glycosyl transferase family 1" evidence="1">
    <location>
        <begin position="1"/>
        <end position="58"/>
    </location>
</feature>
<evidence type="ECO:0000313" key="3">
    <source>
        <dbReference type="Proteomes" id="UP000034952"/>
    </source>
</evidence>
<comment type="caution">
    <text evidence="2">The sequence shown here is derived from an EMBL/GenBank/DDBJ whole genome shotgun (WGS) entry which is preliminary data.</text>
</comment>
<name>A0A0G0BQV1_9BACT</name>
<dbReference type="AlphaFoldDB" id="A0A0G0BQV1"/>
<accession>A0A0G0BQV1</accession>
<dbReference type="PANTHER" id="PTHR45947:SF3">
    <property type="entry name" value="SULFOQUINOVOSYL TRANSFERASE SQD2"/>
    <property type="match status" value="1"/>
</dbReference>
<dbReference type="InterPro" id="IPR050194">
    <property type="entry name" value="Glycosyltransferase_grp1"/>
</dbReference>
<dbReference type="Pfam" id="PF00534">
    <property type="entry name" value="Glycos_transf_1"/>
    <property type="match status" value="1"/>
</dbReference>
<protein>
    <submittedName>
        <fullName evidence="2">Glycosyl transferase group 1</fullName>
    </submittedName>
</protein>
<evidence type="ECO:0000313" key="2">
    <source>
        <dbReference type="EMBL" id="KKP66016.1"/>
    </source>
</evidence>
<reference evidence="2 3" key="1">
    <citation type="journal article" date="2015" name="Nature">
        <title>rRNA introns, odd ribosomes, and small enigmatic genomes across a large radiation of phyla.</title>
        <authorList>
            <person name="Brown C.T."/>
            <person name="Hug L.A."/>
            <person name="Thomas B.C."/>
            <person name="Sharon I."/>
            <person name="Castelle C.J."/>
            <person name="Singh A."/>
            <person name="Wilkins M.J."/>
            <person name="Williams K.H."/>
            <person name="Banfield J.F."/>
        </authorList>
    </citation>
    <scope>NUCLEOTIDE SEQUENCE [LARGE SCALE GENOMIC DNA]</scope>
</reference>
<dbReference type="SUPFAM" id="SSF53756">
    <property type="entry name" value="UDP-Glycosyltransferase/glycogen phosphorylase"/>
    <property type="match status" value="1"/>
</dbReference>
<dbReference type="Proteomes" id="UP000034952">
    <property type="component" value="Unassembled WGS sequence"/>
</dbReference>
<proteinExistence type="predicted"/>
<dbReference type="GO" id="GO:0016757">
    <property type="term" value="F:glycosyltransferase activity"/>
    <property type="evidence" value="ECO:0007669"/>
    <property type="project" value="InterPro"/>
</dbReference>
<keyword evidence="2" id="KW-0808">Transferase</keyword>
<sequence>AYGKPVLACNNEALSEIISNGVDGYLLKFDDIKSIANTIEKLLKDEKLTRDMGMKGRKKVEEKYDWSKGIKKIDEIYVKL</sequence>
<feature type="non-terminal residue" evidence="2">
    <location>
        <position position="1"/>
    </location>
</feature>
<dbReference type="InterPro" id="IPR001296">
    <property type="entry name" value="Glyco_trans_1"/>
</dbReference>
<organism evidence="2 3">
    <name type="scientific">Candidatus Nomurabacteria bacterium GW2011_GWE1_35_16</name>
    <dbReference type="NCBI Taxonomy" id="1618761"/>
    <lineage>
        <taxon>Bacteria</taxon>
        <taxon>Candidatus Nomuraibacteriota</taxon>
    </lineage>
</organism>
<dbReference type="EMBL" id="LBPY01000014">
    <property type="protein sequence ID" value="KKP66016.1"/>
    <property type="molecule type" value="Genomic_DNA"/>
</dbReference>
<gene>
    <name evidence="2" type="ORF">UR64_C0014G0017</name>
</gene>
<evidence type="ECO:0000259" key="1">
    <source>
        <dbReference type="Pfam" id="PF00534"/>
    </source>
</evidence>